<dbReference type="InterPro" id="IPR023210">
    <property type="entry name" value="NADP_OxRdtase_dom"/>
</dbReference>
<name>A0A7W3TS34_9LACO</name>
<keyword evidence="2" id="KW-0521">NADP</keyword>
<dbReference type="PROSITE" id="PS00063">
    <property type="entry name" value="ALDOKETO_REDUCTASE_3"/>
    <property type="match status" value="1"/>
</dbReference>
<dbReference type="Pfam" id="PF00248">
    <property type="entry name" value="Aldo_ket_red"/>
    <property type="match status" value="1"/>
</dbReference>
<dbReference type="InterPro" id="IPR018170">
    <property type="entry name" value="Aldo/ket_reductase_CS"/>
</dbReference>
<dbReference type="PROSITE" id="PS00062">
    <property type="entry name" value="ALDOKETO_REDUCTASE_2"/>
    <property type="match status" value="1"/>
</dbReference>
<dbReference type="EMBL" id="JACIVC010000061">
    <property type="protein sequence ID" value="MBB1069840.1"/>
    <property type="molecule type" value="Genomic_DNA"/>
</dbReference>
<keyword evidence="3" id="KW-0560">Oxidoreductase</keyword>
<evidence type="ECO:0000259" key="7">
    <source>
        <dbReference type="Pfam" id="PF00248"/>
    </source>
</evidence>
<evidence type="ECO:0000313" key="8">
    <source>
        <dbReference type="EMBL" id="MBB1069840.1"/>
    </source>
</evidence>
<organism evidence="8 9">
    <name type="scientific">Limosilactobacillus albertensis</name>
    <dbReference type="NCBI Taxonomy" id="2759752"/>
    <lineage>
        <taxon>Bacteria</taxon>
        <taxon>Bacillati</taxon>
        <taxon>Bacillota</taxon>
        <taxon>Bacilli</taxon>
        <taxon>Lactobacillales</taxon>
        <taxon>Lactobacillaceae</taxon>
        <taxon>Limosilactobacillus</taxon>
    </lineage>
</organism>
<proteinExistence type="inferred from homology"/>
<dbReference type="RefSeq" id="WP_182598377.1">
    <property type="nucleotide sequence ID" value="NZ_JACIVC010000061.1"/>
</dbReference>
<evidence type="ECO:0000256" key="3">
    <source>
        <dbReference type="ARBA" id="ARBA00023002"/>
    </source>
</evidence>
<protein>
    <submittedName>
        <fullName evidence="8">Aldo/keto reductase</fullName>
    </submittedName>
</protein>
<dbReference type="InterPro" id="IPR036812">
    <property type="entry name" value="NAD(P)_OxRdtase_dom_sf"/>
</dbReference>
<dbReference type="GO" id="GO:0016616">
    <property type="term" value="F:oxidoreductase activity, acting on the CH-OH group of donors, NAD or NADP as acceptor"/>
    <property type="evidence" value="ECO:0007669"/>
    <property type="project" value="UniProtKB-ARBA"/>
</dbReference>
<feature type="binding site" evidence="5">
    <location>
        <position position="113"/>
    </location>
    <ligand>
        <name>substrate</name>
    </ligand>
</feature>
<dbReference type="FunFam" id="3.20.20.100:FF:000015">
    <property type="entry name" value="Oxidoreductase, aldo/keto reductase family"/>
    <property type="match status" value="1"/>
</dbReference>
<dbReference type="PIRSF" id="PIRSF000097">
    <property type="entry name" value="AKR"/>
    <property type="match status" value="1"/>
</dbReference>
<dbReference type="SUPFAM" id="SSF51430">
    <property type="entry name" value="NAD(P)-linked oxidoreductase"/>
    <property type="match status" value="1"/>
</dbReference>
<dbReference type="Gene3D" id="3.20.20.100">
    <property type="entry name" value="NADP-dependent oxidoreductase domain"/>
    <property type="match status" value="1"/>
</dbReference>
<evidence type="ECO:0000256" key="4">
    <source>
        <dbReference type="PIRSR" id="PIRSR000097-1"/>
    </source>
</evidence>
<comment type="similarity">
    <text evidence="1">Belongs to the aldo/keto reductase family.</text>
</comment>
<dbReference type="InterPro" id="IPR020471">
    <property type="entry name" value="AKR"/>
</dbReference>
<dbReference type="PRINTS" id="PR00069">
    <property type="entry name" value="ALDKETRDTASE"/>
</dbReference>
<dbReference type="PROSITE" id="PS00798">
    <property type="entry name" value="ALDOKETO_REDUCTASE_1"/>
    <property type="match status" value="1"/>
</dbReference>
<keyword evidence="9" id="KW-1185">Reference proteome</keyword>
<evidence type="ECO:0000256" key="6">
    <source>
        <dbReference type="PIRSR" id="PIRSR000097-3"/>
    </source>
</evidence>
<feature type="active site" description="Proton donor" evidence="4">
    <location>
        <position position="55"/>
    </location>
</feature>
<evidence type="ECO:0000256" key="1">
    <source>
        <dbReference type="ARBA" id="ARBA00007905"/>
    </source>
</evidence>
<dbReference type="PANTHER" id="PTHR43827:SF3">
    <property type="entry name" value="NADP-DEPENDENT OXIDOREDUCTASE DOMAIN-CONTAINING PROTEIN"/>
    <property type="match status" value="1"/>
</dbReference>
<dbReference type="CDD" id="cd19071">
    <property type="entry name" value="AKR_AKR1-5-like"/>
    <property type="match status" value="1"/>
</dbReference>
<accession>A0A7W3TS34</accession>
<dbReference type="AlphaFoldDB" id="A0A7W3TS34"/>
<comment type="caution">
    <text evidence="8">The sequence shown here is derived from an EMBL/GenBank/DDBJ whole genome shotgun (WGS) entry which is preliminary data.</text>
</comment>
<evidence type="ECO:0000256" key="5">
    <source>
        <dbReference type="PIRSR" id="PIRSR000097-2"/>
    </source>
</evidence>
<evidence type="ECO:0000256" key="2">
    <source>
        <dbReference type="ARBA" id="ARBA00022857"/>
    </source>
</evidence>
<reference evidence="8 9" key="1">
    <citation type="submission" date="2020-07" db="EMBL/GenBank/DDBJ databases">
        <title>Description of Limosilactobacillus balticus sp. nov., Limosilactobacillus agrestis sp. nov., Limosilactobacillus albertensis sp. nov., Limosilactobacillus rudii sp. nov., Limosilactobacillus fastidiosus sp. nov., five novel Limosilactobacillus species isolated from the vertebrate gastrointestinal tract, and proposal of 6 subspecies of Limosilactobacillus reuteri adapted to the gastrointestinal tract of specific vertebrate hosts.</title>
        <authorList>
            <person name="Li F."/>
            <person name="Cheng C."/>
            <person name="Zheng J."/>
            <person name="Quevedo R.M."/>
            <person name="Li J."/>
            <person name="Roos S."/>
            <person name="Gaenzle M.G."/>
            <person name="Walter J."/>
        </authorList>
    </citation>
    <scope>NUCLEOTIDE SEQUENCE [LARGE SCALE GENOMIC DNA]</scope>
    <source>
        <strain evidence="8 9">RRLNB_1_1</strain>
    </source>
</reference>
<dbReference type="Proteomes" id="UP000518316">
    <property type="component" value="Unassembled WGS sequence"/>
</dbReference>
<evidence type="ECO:0000313" key="9">
    <source>
        <dbReference type="Proteomes" id="UP000518316"/>
    </source>
</evidence>
<gene>
    <name evidence="8" type="ORF">H5S40_06715</name>
</gene>
<dbReference type="PANTHER" id="PTHR43827">
    <property type="entry name" value="2,5-DIKETO-D-GLUCONIC ACID REDUCTASE"/>
    <property type="match status" value="1"/>
</dbReference>
<feature type="domain" description="NADP-dependent oxidoreductase" evidence="7">
    <location>
        <begin position="28"/>
        <end position="270"/>
    </location>
</feature>
<sequence>MLELTNINSTFNLNNGVKIPCVGYGTFRTPADVAEKAVKEAIATGYRHIDTAAVYGNEEAVGKGIKDSGIDRQDLFVTSKLWNTNRGYEETKKAFQETLDRLQMSYLDLYLIHWPANQKQFGDEAAKINAETWRAMEDLYNEGKIRAIGLSNFMPHHIVELMKTAKVAPAVDQIEVHPGWPHTEEIKYLQAHNILVEAWAPLGGQGAEVMSNPTLLQIADKYQKTAAQICLRWILQQGVLPLPKSVHKERMVSNQQIFDFELTDEEMRKISLLPNLGGQCADPDEVDF</sequence>
<feature type="site" description="Lowers pKa of active site Tyr" evidence="6">
    <location>
        <position position="80"/>
    </location>
</feature>